<protein>
    <recommendedName>
        <fullName evidence="3">LysM domain-containing protein</fullName>
    </recommendedName>
</protein>
<keyword evidence="2" id="KW-0732">Signal</keyword>
<dbReference type="InterPro" id="IPR036779">
    <property type="entry name" value="LysM_dom_sf"/>
</dbReference>
<dbReference type="AlphaFoldDB" id="A0AAD4SDD0"/>
<dbReference type="SMART" id="SM00257">
    <property type="entry name" value="LysM"/>
    <property type="match status" value="2"/>
</dbReference>
<proteinExistence type="predicted"/>
<dbReference type="InterPro" id="IPR018392">
    <property type="entry name" value="LysM"/>
</dbReference>
<gene>
    <name evidence="4" type="ORF">MKW98_025715</name>
</gene>
<keyword evidence="1" id="KW-0472">Membrane</keyword>
<sequence>MLLSKFLFCILLLFVLTFSSANSLGFTCKSNTTSKCKSLAGYVSPNATTLSSIVSLFGLTDFNSLLGANNLPTRTKPSKSVAAKETIKIPFTCSCKNGTGISDKGPIYKVQSGDTLYHIATDLFGFLVTTDEIAAVNNISNPDLIVVDQLLRIPLPCNCDVVDGKQVLHYAHKVSPNKSLEMIAKEFGATEESLLTLNNLTDAKQVEAESILDVPLRVCTSMIRNTSADYPLLLSNGTYTFTASNCVRLYCEPSPPEVKVRNWKECPTTRCIKEIELGNNWGVQLGMSIFDTRCSDIEGKHNEWSCAYTGYSSRSQTISVFMVNETRCIRAGGPSSGPPKPKASMQSSNMVSFVINFGLLLLCSALLFS</sequence>
<keyword evidence="5" id="KW-1185">Reference proteome</keyword>
<evidence type="ECO:0000313" key="4">
    <source>
        <dbReference type="EMBL" id="KAI3895924.1"/>
    </source>
</evidence>
<accession>A0AAD4SDD0</accession>
<dbReference type="Proteomes" id="UP001202328">
    <property type="component" value="Unassembled WGS sequence"/>
</dbReference>
<feature type="domain" description="LysM" evidence="3">
    <location>
        <begin position="170"/>
        <end position="214"/>
    </location>
</feature>
<dbReference type="PANTHER" id="PTHR33734">
    <property type="entry name" value="LYSM DOMAIN-CONTAINING GPI-ANCHORED PROTEIN 2"/>
    <property type="match status" value="1"/>
</dbReference>
<dbReference type="CDD" id="cd00118">
    <property type="entry name" value="LysM"/>
    <property type="match status" value="1"/>
</dbReference>
<feature type="signal peptide" evidence="2">
    <location>
        <begin position="1"/>
        <end position="21"/>
    </location>
</feature>
<feature type="domain" description="LysM" evidence="3">
    <location>
        <begin position="106"/>
        <end position="153"/>
    </location>
</feature>
<keyword evidence="1" id="KW-1133">Transmembrane helix</keyword>
<evidence type="ECO:0000259" key="3">
    <source>
        <dbReference type="PROSITE" id="PS51782"/>
    </source>
</evidence>
<reference evidence="4" key="1">
    <citation type="submission" date="2022-04" db="EMBL/GenBank/DDBJ databases">
        <title>A functionally conserved STORR gene fusion in Papaver species that diverged 16.8 million years ago.</title>
        <authorList>
            <person name="Catania T."/>
        </authorList>
    </citation>
    <scope>NUCLEOTIDE SEQUENCE</scope>
    <source>
        <strain evidence="4">S-188037</strain>
    </source>
</reference>
<evidence type="ECO:0000313" key="5">
    <source>
        <dbReference type="Proteomes" id="UP001202328"/>
    </source>
</evidence>
<organism evidence="4 5">
    <name type="scientific">Papaver atlanticum</name>
    <dbReference type="NCBI Taxonomy" id="357466"/>
    <lineage>
        <taxon>Eukaryota</taxon>
        <taxon>Viridiplantae</taxon>
        <taxon>Streptophyta</taxon>
        <taxon>Embryophyta</taxon>
        <taxon>Tracheophyta</taxon>
        <taxon>Spermatophyta</taxon>
        <taxon>Magnoliopsida</taxon>
        <taxon>Ranunculales</taxon>
        <taxon>Papaveraceae</taxon>
        <taxon>Papaveroideae</taxon>
        <taxon>Papaver</taxon>
    </lineage>
</organism>
<keyword evidence="1" id="KW-0812">Transmembrane</keyword>
<dbReference type="SUPFAM" id="SSF54106">
    <property type="entry name" value="LysM domain"/>
    <property type="match status" value="1"/>
</dbReference>
<name>A0AAD4SDD0_9MAGN</name>
<comment type="caution">
    <text evidence="4">The sequence shown here is derived from an EMBL/GenBank/DDBJ whole genome shotgun (WGS) entry which is preliminary data.</text>
</comment>
<dbReference type="Gene3D" id="3.10.350.10">
    <property type="entry name" value="LysM domain"/>
    <property type="match status" value="1"/>
</dbReference>
<feature type="chain" id="PRO_5042271022" description="LysM domain-containing protein" evidence="2">
    <location>
        <begin position="22"/>
        <end position="369"/>
    </location>
</feature>
<feature type="transmembrane region" description="Helical" evidence="1">
    <location>
        <begin position="350"/>
        <end position="368"/>
    </location>
</feature>
<dbReference type="Pfam" id="PF01476">
    <property type="entry name" value="LysM"/>
    <property type="match status" value="2"/>
</dbReference>
<dbReference type="PROSITE" id="PS51782">
    <property type="entry name" value="LYSM"/>
    <property type="match status" value="2"/>
</dbReference>
<evidence type="ECO:0000256" key="2">
    <source>
        <dbReference type="SAM" id="SignalP"/>
    </source>
</evidence>
<dbReference type="PANTHER" id="PTHR33734:SF11">
    <property type="entry name" value="LYSM DOMAIN-CONTAINING GPI-ANCHORED PROTEIN 2"/>
    <property type="match status" value="1"/>
</dbReference>
<evidence type="ECO:0000256" key="1">
    <source>
        <dbReference type="SAM" id="Phobius"/>
    </source>
</evidence>
<dbReference type="EMBL" id="JAJJMB010011896">
    <property type="protein sequence ID" value="KAI3895924.1"/>
    <property type="molecule type" value="Genomic_DNA"/>
</dbReference>